<evidence type="ECO:0000313" key="4">
    <source>
        <dbReference type="Proteomes" id="UP001491310"/>
    </source>
</evidence>
<keyword evidence="1" id="KW-0853">WD repeat</keyword>
<dbReference type="InterPro" id="IPR045139">
    <property type="entry name" value="Aladin"/>
</dbReference>
<name>A0ABR2YZ82_9CHLO</name>
<dbReference type="InterPro" id="IPR015943">
    <property type="entry name" value="WD40/YVTN_repeat-like_dom_sf"/>
</dbReference>
<organism evidence="3 4">
    <name type="scientific">Coccomyxa subellipsoidea</name>
    <dbReference type="NCBI Taxonomy" id="248742"/>
    <lineage>
        <taxon>Eukaryota</taxon>
        <taxon>Viridiplantae</taxon>
        <taxon>Chlorophyta</taxon>
        <taxon>core chlorophytes</taxon>
        <taxon>Trebouxiophyceae</taxon>
        <taxon>Trebouxiophyceae incertae sedis</taxon>
        <taxon>Coccomyxaceae</taxon>
        <taxon>Coccomyxa</taxon>
    </lineage>
</organism>
<dbReference type="SMART" id="SM00320">
    <property type="entry name" value="WD40"/>
    <property type="match status" value="3"/>
</dbReference>
<evidence type="ECO:0008006" key="5">
    <source>
        <dbReference type="Google" id="ProtNLM"/>
    </source>
</evidence>
<dbReference type="PROSITE" id="PS50294">
    <property type="entry name" value="WD_REPEATS_REGION"/>
    <property type="match status" value="1"/>
</dbReference>
<comment type="caution">
    <text evidence="3">The sequence shown here is derived from an EMBL/GenBank/DDBJ whole genome shotgun (WGS) entry which is preliminary data.</text>
</comment>
<dbReference type="PANTHER" id="PTHR14494:SF0">
    <property type="entry name" value="ALADIN"/>
    <property type="match status" value="1"/>
</dbReference>
<evidence type="ECO:0000256" key="2">
    <source>
        <dbReference type="SAM" id="MobiDB-lite"/>
    </source>
</evidence>
<evidence type="ECO:0000313" key="3">
    <source>
        <dbReference type="EMBL" id="KAK9916705.1"/>
    </source>
</evidence>
<reference evidence="3 4" key="1">
    <citation type="journal article" date="2024" name="Nat. Commun.">
        <title>Phylogenomics reveals the evolutionary origins of lichenization in chlorophyte algae.</title>
        <authorList>
            <person name="Puginier C."/>
            <person name="Libourel C."/>
            <person name="Otte J."/>
            <person name="Skaloud P."/>
            <person name="Haon M."/>
            <person name="Grisel S."/>
            <person name="Petersen M."/>
            <person name="Berrin J.G."/>
            <person name="Delaux P.M."/>
            <person name="Dal Grande F."/>
            <person name="Keller J."/>
        </authorList>
    </citation>
    <scope>NUCLEOTIDE SEQUENCE [LARGE SCALE GENOMIC DNA]</scope>
    <source>
        <strain evidence="3 4">SAG 216-7</strain>
    </source>
</reference>
<feature type="repeat" description="WD" evidence="1">
    <location>
        <begin position="241"/>
        <end position="273"/>
    </location>
</feature>
<dbReference type="PANTHER" id="PTHR14494">
    <property type="entry name" value="ALADIN/ADRACALIN/AAAS"/>
    <property type="match status" value="1"/>
</dbReference>
<dbReference type="Gene3D" id="2.130.10.10">
    <property type="entry name" value="YVTN repeat-like/Quinoprotein amine dehydrogenase"/>
    <property type="match status" value="1"/>
</dbReference>
<protein>
    <recommendedName>
        <fullName evidence="5">WD40 repeat-like protein</fullName>
    </recommendedName>
</protein>
<dbReference type="Pfam" id="PF00400">
    <property type="entry name" value="WD40"/>
    <property type="match status" value="2"/>
</dbReference>
<sequence length="459" mass="47400">MQAGTAVFAEVAHVKLPANPKSSSIPKNSSEGIVQHADPERNTSDVSSSAFKLPESVRSVGRAASAALSVPPWLQERLGFLAPQNTLVLSPVAWHRYKDRLAMADVGDRVHICDASAVASTSGRLAPSAALPANLALYHDFQQQVSALAWRPLSGNTLAVGCRRGVCLWSLGKCPAGGAPACRATVAGSSTSAWLTFLRTRGEGPVTALAWSPNGQLLAASSQDASGFVIVDVTTGMQTSVQAGLAAVSLLDWSPDGSYLLAGGADGSFRIWETQKWTSAAWSTQGNAQPLAGAAWAPDGRAVVVAHRGDRQLAALYLTRPAPALDSQLFPLALPCPAPGGEAGPRAAAFAWDAEGERLAVALEPSEPGSTGRIAIFATSYKPILAMRLLGFAAEKPGHPAATAPTENGPSDGASKGHPAGHTSKEGTPVLAFHKGSLLAVQQGTAVPTSLYACSQYIP</sequence>
<feature type="region of interest" description="Disordered" evidence="2">
    <location>
        <begin position="397"/>
        <end position="428"/>
    </location>
</feature>
<feature type="compositionally biased region" description="Low complexity" evidence="2">
    <location>
        <begin position="19"/>
        <end position="30"/>
    </location>
</feature>
<dbReference type="InterPro" id="IPR001680">
    <property type="entry name" value="WD40_rpt"/>
</dbReference>
<dbReference type="PROSITE" id="PS50082">
    <property type="entry name" value="WD_REPEATS_2"/>
    <property type="match status" value="1"/>
</dbReference>
<keyword evidence="4" id="KW-1185">Reference proteome</keyword>
<evidence type="ECO:0000256" key="1">
    <source>
        <dbReference type="PROSITE-ProRule" id="PRU00221"/>
    </source>
</evidence>
<gene>
    <name evidence="3" type="ORF">WJX75_006010</name>
</gene>
<accession>A0ABR2YZ82</accession>
<feature type="region of interest" description="Disordered" evidence="2">
    <location>
        <begin position="18"/>
        <end position="49"/>
    </location>
</feature>
<dbReference type="Proteomes" id="UP001491310">
    <property type="component" value="Unassembled WGS sequence"/>
</dbReference>
<dbReference type="SUPFAM" id="SSF82171">
    <property type="entry name" value="DPP6 N-terminal domain-like"/>
    <property type="match status" value="1"/>
</dbReference>
<proteinExistence type="predicted"/>
<dbReference type="EMBL" id="JALJOT010000003">
    <property type="protein sequence ID" value="KAK9916705.1"/>
    <property type="molecule type" value="Genomic_DNA"/>
</dbReference>